<proteinExistence type="predicted"/>
<evidence type="ECO:0000313" key="3">
    <source>
        <dbReference type="EMBL" id="CAI0560304.1"/>
    </source>
</evidence>
<reference evidence="3" key="1">
    <citation type="submission" date="2022-08" db="EMBL/GenBank/DDBJ databases">
        <authorList>
            <person name="Gutierrez-Valencia J."/>
        </authorList>
    </citation>
    <scope>NUCLEOTIDE SEQUENCE</scope>
</reference>
<keyword evidence="4" id="KW-1185">Reference proteome</keyword>
<gene>
    <name evidence="3" type="ORF">LITE_LOCUS49635</name>
</gene>
<dbReference type="PANTHER" id="PTHR37753:SF1">
    <property type="entry name" value="OS01G0940600 PROTEIN"/>
    <property type="match status" value="1"/>
</dbReference>
<feature type="compositionally biased region" description="Basic residues" evidence="1">
    <location>
        <begin position="148"/>
        <end position="158"/>
    </location>
</feature>
<keyword evidence="2" id="KW-0472">Membrane</keyword>
<protein>
    <recommendedName>
        <fullName evidence="5">High chlorophyll fluorescence 153</fullName>
    </recommendedName>
</protein>
<evidence type="ECO:0008006" key="5">
    <source>
        <dbReference type="Google" id="ProtNLM"/>
    </source>
</evidence>
<evidence type="ECO:0000256" key="2">
    <source>
        <dbReference type="SAM" id="Phobius"/>
    </source>
</evidence>
<feature type="transmembrane region" description="Helical" evidence="2">
    <location>
        <begin position="67"/>
        <end position="86"/>
    </location>
</feature>
<dbReference type="Proteomes" id="UP001154282">
    <property type="component" value="Unassembled WGS sequence"/>
</dbReference>
<evidence type="ECO:0000256" key="1">
    <source>
        <dbReference type="SAM" id="MobiDB-lite"/>
    </source>
</evidence>
<accession>A0AAV0RUR4</accession>
<keyword evidence="2" id="KW-0812">Transmembrane</keyword>
<keyword evidence="2" id="KW-1133">Transmembrane helix</keyword>
<comment type="caution">
    <text evidence="3">The sequence shown here is derived from an EMBL/GenBank/DDBJ whole genome shotgun (WGS) entry which is preliminary data.</text>
</comment>
<dbReference type="AlphaFoldDB" id="A0AAV0RUR4"/>
<organism evidence="3 4">
    <name type="scientific">Linum tenue</name>
    <dbReference type="NCBI Taxonomy" id="586396"/>
    <lineage>
        <taxon>Eukaryota</taxon>
        <taxon>Viridiplantae</taxon>
        <taxon>Streptophyta</taxon>
        <taxon>Embryophyta</taxon>
        <taxon>Tracheophyta</taxon>
        <taxon>Spermatophyta</taxon>
        <taxon>Magnoliopsida</taxon>
        <taxon>eudicotyledons</taxon>
        <taxon>Gunneridae</taxon>
        <taxon>Pentapetalae</taxon>
        <taxon>rosids</taxon>
        <taxon>fabids</taxon>
        <taxon>Malpighiales</taxon>
        <taxon>Linaceae</taxon>
        <taxon>Linum</taxon>
    </lineage>
</organism>
<evidence type="ECO:0000313" key="4">
    <source>
        <dbReference type="Proteomes" id="UP001154282"/>
    </source>
</evidence>
<name>A0AAV0RUR4_9ROSI</name>
<feature type="region of interest" description="Disordered" evidence="1">
    <location>
        <begin position="137"/>
        <end position="158"/>
    </location>
</feature>
<dbReference type="PANTHER" id="PTHR37753">
    <property type="entry name" value="OS01G0940600 PROTEIN"/>
    <property type="match status" value="1"/>
</dbReference>
<dbReference type="EMBL" id="CAMGYJ010000011">
    <property type="protein sequence ID" value="CAI0560304.1"/>
    <property type="molecule type" value="Genomic_DNA"/>
</dbReference>
<sequence>MAILQIRSGLPTPTFRLSGPRAAFKPPLLLHLPAQHPSLLLAGGGRRKKTERGWTVVRRAGPSTSSYIFALALPLSLLVFTVFTSIRIADKLDSDYLEELELNQAIMEAQGIEYEEDNEDEDVDGADIATGQEELQLPVPAFGGSSRTRTRNRPKREV</sequence>